<accession>A0A381N3N4</accession>
<dbReference type="PRINTS" id="PR01386">
    <property type="entry name" value="CCMCBIOGNSIS"/>
</dbReference>
<evidence type="ECO:0000256" key="5">
    <source>
        <dbReference type="ARBA" id="ARBA00022989"/>
    </source>
</evidence>
<feature type="domain" description="Cytochrome c assembly protein" evidence="8">
    <location>
        <begin position="36"/>
        <end position="187"/>
    </location>
</feature>
<protein>
    <recommendedName>
        <fullName evidence="8">Cytochrome c assembly protein domain-containing protein</fullName>
    </recommendedName>
</protein>
<proteinExistence type="inferred from homology"/>
<feature type="transmembrane region" description="Helical" evidence="7">
    <location>
        <begin position="160"/>
        <end position="180"/>
    </location>
</feature>
<evidence type="ECO:0000259" key="8">
    <source>
        <dbReference type="Pfam" id="PF01578"/>
    </source>
</evidence>
<sequence length="250" mass="27879">MGSIKDVFHRMGSPRFFYHGSSVWVRGLYIVGVLGLIVGSFWGLALAPPDKYQGDSFRIMYMHVPSAHLAEMVYFACAVAGFVYVVWRMKMADVFITAAAPVGAVLTLLSLASGILWGMPTWGTGWVWDMRTTSVLVLLFLFFGLIALRQAIPRRDRAAYSVAILALVGVVNIPIIKYSVDWFTTLHQPASITFANEPTIETSMLWPLLVNTIGLYIFIAGVILAAMRVEVLKREQATEWVRAITRGMQR</sequence>
<dbReference type="GO" id="GO:0015232">
    <property type="term" value="F:heme transmembrane transporter activity"/>
    <property type="evidence" value="ECO:0007669"/>
    <property type="project" value="InterPro"/>
</dbReference>
<dbReference type="InterPro" id="IPR045062">
    <property type="entry name" value="Cyt_c_biogenesis_CcsA/CcmC"/>
</dbReference>
<evidence type="ECO:0000256" key="2">
    <source>
        <dbReference type="ARBA" id="ARBA00005840"/>
    </source>
</evidence>
<evidence type="ECO:0000256" key="7">
    <source>
        <dbReference type="SAM" id="Phobius"/>
    </source>
</evidence>
<dbReference type="NCBIfam" id="TIGR01191">
    <property type="entry name" value="ccmC"/>
    <property type="match status" value="1"/>
</dbReference>
<dbReference type="PANTHER" id="PTHR30071">
    <property type="entry name" value="HEME EXPORTER PROTEIN C"/>
    <property type="match status" value="1"/>
</dbReference>
<dbReference type="AlphaFoldDB" id="A0A381N3N4"/>
<keyword evidence="6 7" id="KW-0472">Membrane</keyword>
<name>A0A381N3N4_9ZZZZ</name>
<keyword evidence="3 7" id="KW-0812">Transmembrane</keyword>
<dbReference type="GO" id="GO:0005886">
    <property type="term" value="C:plasma membrane"/>
    <property type="evidence" value="ECO:0007669"/>
    <property type="project" value="TreeGrafter"/>
</dbReference>
<dbReference type="GO" id="GO:0020037">
    <property type="term" value="F:heme binding"/>
    <property type="evidence" value="ECO:0007669"/>
    <property type="project" value="InterPro"/>
</dbReference>
<organism evidence="9">
    <name type="scientific">marine metagenome</name>
    <dbReference type="NCBI Taxonomy" id="408172"/>
    <lineage>
        <taxon>unclassified sequences</taxon>
        <taxon>metagenomes</taxon>
        <taxon>ecological metagenomes</taxon>
    </lineage>
</organism>
<feature type="transmembrane region" description="Helical" evidence="7">
    <location>
        <begin position="204"/>
        <end position="226"/>
    </location>
</feature>
<feature type="transmembrane region" description="Helical" evidence="7">
    <location>
        <begin position="23"/>
        <end position="47"/>
    </location>
</feature>
<evidence type="ECO:0000256" key="6">
    <source>
        <dbReference type="ARBA" id="ARBA00023136"/>
    </source>
</evidence>
<evidence type="ECO:0000256" key="4">
    <source>
        <dbReference type="ARBA" id="ARBA00022748"/>
    </source>
</evidence>
<dbReference type="InterPro" id="IPR003557">
    <property type="entry name" value="Cyt_c_biogenesis_CcmC"/>
</dbReference>
<comment type="similarity">
    <text evidence="2">Belongs to the CcmC/CycZ/HelC family.</text>
</comment>
<dbReference type="EMBL" id="UINC01000060">
    <property type="protein sequence ID" value="SUZ48268.1"/>
    <property type="molecule type" value="Genomic_DNA"/>
</dbReference>
<dbReference type="Pfam" id="PF01578">
    <property type="entry name" value="Cytochrom_C_asm"/>
    <property type="match status" value="1"/>
</dbReference>
<feature type="transmembrane region" description="Helical" evidence="7">
    <location>
        <begin position="94"/>
        <end position="118"/>
    </location>
</feature>
<feature type="transmembrane region" description="Helical" evidence="7">
    <location>
        <begin position="130"/>
        <end position="148"/>
    </location>
</feature>
<reference evidence="9" key="1">
    <citation type="submission" date="2018-05" db="EMBL/GenBank/DDBJ databases">
        <authorList>
            <person name="Lanie J.A."/>
            <person name="Ng W.-L."/>
            <person name="Kazmierczak K.M."/>
            <person name="Andrzejewski T.M."/>
            <person name="Davidsen T.M."/>
            <person name="Wayne K.J."/>
            <person name="Tettelin H."/>
            <person name="Glass J.I."/>
            <person name="Rusch D."/>
            <person name="Podicherti R."/>
            <person name="Tsui H.-C.T."/>
            <person name="Winkler M.E."/>
        </authorList>
    </citation>
    <scope>NUCLEOTIDE SEQUENCE</scope>
</reference>
<evidence type="ECO:0000256" key="1">
    <source>
        <dbReference type="ARBA" id="ARBA00004141"/>
    </source>
</evidence>
<feature type="transmembrane region" description="Helical" evidence="7">
    <location>
        <begin position="67"/>
        <end position="87"/>
    </location>
</feature>
<comment type="subcellular location">
    <subcellularLocation>
        <location evidence="1">Membrane</location>
        <topology evidence="1">Multi-pass membrane protein</topology>
    </subcellularLocation>
</comment>
<evidence type="ECO:0000313" key="9">
    <source>
        <dbReference type="EMBL" id="SUZ48268.1"/>
    </source>
</evidence>
<keyword evidence="4" id="KW-0201">Cytochrome c-type biogenesis</keyword>
<keyword evidence="5 7" id="KW-1133">Transmembrane helix</keyword>
<dbReference type="InterPro" id="IPR002541">
    <property type="entry name" value="Cyt_c_assembly"/>
</dbReference>
<gene>
    <name evidence="9" type="ORF">METZ01_LOCUS1122</name>
</gene>
<evidence type="ECO:0000256" key="3">
    <source>
        <dbReference type="ARBA" id="ARBA00022692"/>
    </source>
</evidence>
<dbReference type="GO" id="GO:0017004">
    <property type="term" value="P:cytochrome complex assembly"/>
    <property type="evidence" value="ECO:0007669"/>
    <property type="project" value="UniProtKB-KW"/>
</dbReference>
<dbReference type="PANTHER" id="PTHR30071:SF1">
    <property type="entry name" value="CYTOCHROME B_B6 PROTEIN-RELATED"/>
    <property type="match status" value="1"/>
</dbReference>